<feature type="compositionally biased region" description="Polar residues" evidence="2">
    <location>
        <begin position="139"/>
        <end position="150"/>
    </location>
</feature>
<dbReference type="Pfam" id="PF12796">
    <property type="entry name" value="Ank_2"/>
    <property type="match status" value="1"/>
</dbReference>
<dbReference type="InterPro" id="IPR047184">
    <property type="entry name" value="KANK1-4"/>
</dbReference>
<dbReference type="EMBL" id="HBIC01006500">
    <property type="protein sequence ID" value="CAE0274577.1"/>
    <property type="molecule type" value="Transcribed_RNA"/>
</dbReference>
<dbReference type="InterPro" id="IPR002110">
    <property type="entry name" value="Ankyrin_rpt"/>
</dbReference>
<feature type="compositionally biased region" description="Gly residues" evidence="2">
    <location>
        <begin position="749"/>
        <end position="758"/>
    </location>
</feature>
<feature type="region of interest" description="Disordered" evidence="2">
    <location>
        <begin position="127"/>
        <end position="162"/>
    </location>
</feature>
<dbReference type="GO" id="GO:0005737">
    <property type="term" value="C:cytoplasm"/>
    <property type="evidence" value="ECO:0007669"/>
    <property type="project" value="TreeGrafter"/>
</dbReference>
<gene>
    <name evidence="3" type="ORF">SELO1098_LOCUS3404</name>
</gene>
<keyword evidence="1" id="KW-0040">ANK repeat</keyword>
<dbReference type="InterPro" id="IPR036770">
    <property type="entry name" value="Ankyrin_rpt-contain_sf"/>
</dbReference>
<reference evidence="3" key="1">
    <citation type="submission" date="2021-01" db="EMBL/GenBank/DDBJ databases">
        <authorList>
            <person name="Corre E."/>
            <person name="Pelletier E."/>
            <person name="Niang G."/>
            <person name="Scheremetjew M."/>
            <person name="Finn R."/>
            <person name="Kale V."/>
            <person name="Holt S."/>
            <person name="Cochrane G."/>
            <person name="Meng A."/>
            <person name="Brown T."/>
            <person name="Cohen L."/>
        </authorList>
    </citation>
    <scope>NUCLEOTIDE SEQUENCE</scope>
    <source>
        <strain evidence="3">CCAP 955/1</strain>
    </source>
</reference>
<dbReference type="PANTHER" id="PTHR24168">
    <property type="entry name" value="KN MOTIF AND ANKYRIN REPEAT DOMAIN-CONTAINING"/>
    <property type="match status" value="1"/>
</dbReference>
<proteinExistence type="predicted"/>
<dbReference type="PANTHER" id="PTHR24168:SF21">
    <property type="entry name" value="KANK, ISOFORM D"/>
    <property type="match status" value="1"/>
</dbReference>
<feature type="compositionally biased region" description="Basic and acidic residues" evidence="2">
    <location>
        <begin position="127"/>
        <end position="138"/>
    </location>
</feature>
<feature type="region of interest" description="Disordered" evidence="2">
    <location>
        <begin position="738"/>
        <end position="759"/>
    </location>
</feature>
<dbReference type="SUPFAM" id="SSF48403">
    <property type="entry name" value="Ankyrin repeat"/>
    <property type="match status" value="1"/>
</dbReference>
<name>A0A7S3LZM0_9STRA</name>
<protein>
    <submittedName>
        <fullName evidence="3">Uncharacterized protein</fullName>
    </submittedName>
</protein>
<feature type="repeat" description="ANK" evidence="1">
    <location>
        <begin position="29"/>
        <end position="62"/>
    </location>
</feature>
<dbReference type="AlphaFoldDB" id="A0A7S3LZM0"/>
<organism evidence="3">
    <name type="scientific">Spumella elongata</name>
    <dbReference type="NCBI Taxonomy" id="89044"/>
    <lineage>
        <taxon>Eukaryota</taxon>
        <taxon>Sar</taxon>
        <taxon>Stramenopiles</taxon>
        <taxon>Ochrophyta</taxon>
        <taxon>Chrysophyceae</taxon>
        <taxon>Chromulinales</taxon>
        <taxon>Chromulinaceae</taxon>
        <taxon>Spumella</taxon>
    </lineage>
</organism>
<sequence>MRASPYGQIEVAKMLLAHPGIDVNLQNKGGDTALMNASLKGHTEIVLMLLAQPGIIINIQNKNGKTALGLAKTWEIRNIISGNGKGVMGSMRTMFGLKRTPFAVSNPSQKMSPGPIAAATAVQADVTKPREREKRSVQVKDSTTPSSPTFIHQPVMHQLPPPKIPRPIISAVKEAEEKKSLQTIPSVVQFAAEAAPVTSAPEQKQIQNPKAAAPLPEHSHMLIALQQDISPPTILEEIIPHVVFQVGKSTSEGEPVAPVLTNKIVEGVEVSKEEDAMTTIKRDGAALDAFLQSDVSAVLKSAGHINEMHLKLGAHERALHMLVSKKKECPSLFWFYPKKRELRNWLRDPLKCLLQDSLMMVVVCPVTLRMVKCGPDGLGWEISAPKAWVKKWGPAILFSIYVMQAAVIAGRMVGIPLPQLPSVGDAANALGLKCDVVTAGMSDVINQEQLMDSLSAFTSTTESVLGDQDAPMQALYAKMHLQQKQLRKQMKAITKGAPISPAKEDITLGTDMPTQMFEESYKSIHAFLTTGENAKLGKLEDQLRGSMERVMAADGDVEWVSVEAVEVWKQQHQLIDKDAVKAKGSVDVTSRGIVAVPPFVSPLPSPLLPTLTVPTSLACSWLAVRLRQKGVREELIWECEQKLVLGEDHSEEHLLAAMSIEHFSVEYLREVGIKTAGLQQKLLALHRELVLQYHPPAPSSLLPSSASTIAFASAETQAALEKKLEVLTSQLSKLEASSEKSGGFPVPGKSGGIGGTKGGLQQAQMQRTDSATSAINPRTGQLYTVDELVLEIQLMKSDIGTLATDVLTIKDFI</sequence>
<evidence type="ECO:0000256" key="2">
    <source>
        <dbReference type="SAM" id="MobiDB-lite"/>
    </source>
</evidence>
<dbReference type="GO" id="GO:0030837">
    <property type="term" value="P:negative regulation of actin filament polymerization"/>
    <property type="evidence" value="ECO:0007669"/>
    <property type="project" value="InterPro"/>
</dbReference>
<dbReference type="Gene3D" id="1.25.40.20">
    <property type="entry name" value="Ankyrin repeat-containing domain"/>
    <property type="match status" value="1"/>
</dbReference>
<accession>A0A7S3LZM0</accession>
<evidence type="ECO:0000313" key="3">
    <source>
        <dbReference type="EMBL" id="CAE0274577.1"/>
    </source>
</evidence>
<dbReference type="PROSITE" id="PS50088">
    <property type="entry name" value="ANK_REPEAT"/>
    <property type="match status" value="1"/>
</dbReference>
<evidence type="ECO:0000256" key="1">
    <source>
        <dbReference type="PROSITE-ProRule" id="PRU00023"/>
    </source>
</evidence>
<dbReference type="GO" id="GO:0005856">
    <property type="term" value="C:cytoskeleton"/>
    <property type="evidence" value="ECO:0007669"/>
    <property type="project" value="TreeGrafter"/>
</dbReference>